<organism evidence="1 2">
    <name type="scientific">Phlebiopsis gigantea (strain 11061_1 CR5-6)</name>
    <name type="common">White-rot fungus</name>
    <name type="synonym">Peniophora gigantea</name>
    <dbReference type="NCBI Taxonomy" id="745531"/>
    <lineage>
        <taxon>Eukaryota</taxon>
        <taxon>Fungi</taxon>
        <taxon>Dikarya</taxon>
        <taxon>Basidiomycota</taxon>
        <taxon>Agaricomycotina</taxon>
        <taxon>Agaricomycetes</taxon>
        <taxon>Polyporales</taxon>
        <taxon>Phanerochaetaceae</taxon>
        <taxon>Phlebiopsis</taxon>
    </lineage>
</organism>
<dbReference type="EMBL" id="KN840779">
    <property type="protein sequence ID" value="KIP01498.1"/>
    <property type="molecule type" value="Genomic_DNA"/>
</dbReference>
<dbReference type="HOGENOM" id="CLU_1337932_0_0_1"/>
<evidence type="ECO:0000313" key="1">
    <source>
        <dbReference type="EMBL" id="KIP01498.1"/>
    </source>
</evidence>
<gene>
    <name evidence="1" type="ORF">PHLGIDRAFT_352376</name>
</gene>
<evidence type="ECO:0000313" key="2">
    <source>
        <dbReference type="Proteomes" id="UP000053257"/>
    </source>
</evidence>
<keyword evidence="2" id="KW-1185">Reference proteome</keyword>
<dbReference type="AlphaFoldDB" id="A0A0C3P9U5"/>
<accession>A0A0C3P9U5</accession>
<protein>
    <submittedName>
        <fullName evidence="1">Uncharacterized protein</fullName>
    </submittedName>
</protein>
<reference evidence="1 2" key="1">
    <citation type="journal article" date="2014" name="PLoS Genet.">
        <title>Analysis of the Phlebiopsis gigantea genome, transcriptome and secretome provides insight into its pioneer colonization strategies of wood.</title>
        <authorList>
            <person name="Hori C."/>
            <person name="Ishida T."/>
            <person name="Igarashi K."/>
            <person name="Samejima M."/>
            <person name="Suzuki H."/>
            <person name="Master E."/>
            <person name="Ferreira P."/>
            <person name="Ruiz-Duenas F.J."/>
            <person name="Held B."/>
            <person name="Canessa P."/>
            <person name="Larrondo L.F."/>
            <person name="Schmoll M."/>
            <person name="Druzhinina I.S."/>
            <person name="Kubicek C.P."/>
            <person name="Gaskell J.A."/>
            <person name="Kersten P."/>
            <person name="St John F."/>
            <person name="Glasner J."/>
            <person name="Sabat G."/>
            <person name="Splinter BonDurant S."/>
            <person name="Syed K."/>
            <person name="Yadav J."/>
            <person name="Mgbeahuruike A.C."/>
            <person name="Kovalchuk A."/>
            <person name="Asiegbu F.O."/>
            <person name="Lackner G."/>
            <person name="Hoffmeister D."/>
            <person name="Rencoret J."/>
            <person name="Gutierrez A."/>
            <person name="Sun H."/>
            <person name="Lindquist E."/>
            <person name="Barry K."/>
            <person name="Riley R."/>
            <person name="Grigoriev I.V."/>
            <person name="Henrissat B."/>
            <person name="Kues U."/>
            <person name="Berka R.M."/>
            <person name="Martinez A.T."/>
            <person name="Covert S.F."/>
            <person name="Blanchette R.A."/>
            <person name="Cullen D."/>
        </authorList>
    </citation>
    <scope>NUCLEOTIDE SEQUENCE [LARGE SCALE GENOMIC DNA]</scope>
    <source>
        <strain evidence="1 2">11061_1 CR5-6</strain>
    </source>
</reference>
<proteinExistence type="predicted"/>
<name>A0A0C3P9U5_PHLG1</name>
<dbReference type="Proteomes" id="UP000053257">
    <property type="component" value="Unassembled WGS sequence"/>
</dbReference>
<sequence length="205" mass="23742">MPSSQLLWCDETQTHLNDVPAETILGGTLAKTLFSSADVEGMYTELEKKRSGDQWNEDHCARDDILQEYIICNTRNVTGIEIPDLRLTEIVLADMSRQWTVTNYLNIKWQHLDIIAQGLVDFPLLDILVDYPVDVKQLQLLIGAQFLHLSVSVNHCRQSYAEQLWPVDLVPPWYMDMEHFVHPPNHPDHGLDPEQIKRRLWCKNV</sequence>